<evidence type="ECO:0000313" key="2">
    <source>
        <dbReference type="EMBL" id="MED6220184.1"/>
    </source>
</evidence>
<protein>
    <submittedName>
        <fullName evidence="2">Uncharacterized protein</fullName>
    </submittedName>
</protein>
<name>A0ABU6ZE00_9FABA</name>
<organism evidence="2 3">
    <name type="scientific">Stylosanthes scabra</name>
    <dbReference type="NCBI Taxonomy" id="79078"/>
    <lineage>
        <taxon>Eukaryota</taxon>
        <taxon>Viridiplantae</taxon>
        <taxon>Streptophyta</taxon>
        <taxon>Embryophyta</taxon>
        <taxon>Tracheophyta</taxon>
        <taxon>Spermatophyta</taxon>
        <taxon>Magnoliopsida</taxon>
        <taxon>eudicotyledons</taxon>
        <taxon>Gunneridae</taxon>
        <taxon>Pentapetalae</taxon>
        <taxon>rosids</taxon>
        <taxon>fabids</taxon>
        <taxon>Fabales</taxon>
        <taxon>Fabaceae</taxon>
        <taxon>Papilionoideae</taxon>
        <taxon>50 kb inversion clade</taxon>
        <taxon>dalbergioids sensu lato</taxon>
        <taxon>Dalbergieae</taxon>
        <taxon>Pterocarpus clade</taxon>
        <taxon>Stylosanthes</taxon>
    </lineage>
</organism>
<dbReference type="EMBL" id="JASCZI010272101">
    <property type="protein sequence ID" value="MED6220184.1"/>
    <property type="molecule type" value="Genomic_DNA"/>
</dbReference>
<feature type="region of interest" description="Disordered" evidence="1">
    <location>
        <begin position="1"/>
        <end position="24"/>
    </location>
</feature>
<dbReference type="Proteomes" id="UP001341840">
    <property type="component" value="Unassembled WGS sequence"/>
</dbReference>
<feature type="region of interest" description="Disordered" evidence="1">
    <location>
        <begin position="102"/>
        <end position="221"/>
    </location>
</feature>
<gene>
    <name evidence="2" type="ORF">PIB30_117555</name>
</gene>
<proteinExistence type="predicted"/>
<comment type="caution">
    <text evidence="2">The sequence shown here is derived from an EMBL/GenBank/DDBJ whole genome shotgun (WGS) entry which is preliminary data.</text>
</comment>
<feature type="region of interest" description="Disordered" evidence="1">
    <location>
        <begin position="69"/>
        <end position="90"/>
    </location>
</feature>
<reference evidence="2 3" key="1">
    <citation type="journal article" date="2023" name="Plants (Basel)">
        <title>Bridging the Gap: Combining Genomics and Transcriptomics Approaches to Understand Stylosanthes scabra, an Orphan Legume from the Brazilian Caatinga.</title>
        <authorList>
            <person name="Ferreira-Neto J.R.C."/>
            <person name="da Silva M.D."/>
            <person name="Binneck E."/>
            <person name="de Melo N.F."/>
            <person name="da Silva R.H."/>
            <person name="de Melo A.L.T.M."/>
            <person name="Pandolfi V."/>
            <person name="Bustamante F.O."/>
            <person name="Brasileiro-Vidal A.C."/>
            <person name="Benko-Iseppon A.M."/>
        </authorList>
    </citation>
    <scope>NUCLEOTIDE SEQUENCE [LARGE SCALE GENOMIC DNA]</scope>
    <source>
        <tissue evidence="2">Leaves</tissue>
    </source>
</reference>
<feature type="compositionally biased region" description="Polar residues" evidence="1">
    <location>
        <begin position="148"/>
        <end position="168"/>
    </location>
</feature>
<sequence>MVPVFLQPANFSNGSSISTPPSQVMAQVSAGSGATVAKEIPAADGNQALTPQTTQNILSSNMKCEAVPQFQSSNLSNEEPKSMRAPNAPFEQLVTEVVKRIEAPSDAMDIDTDNSKSSDKTQLKEPSCRQEDKVDDVDQPVLIKPLQAVQSNNPEDSSASAPQPSDFTKTGKMTELLQDNKPENQASKAAELGSGYQLDDVRNLGTGLGDGSTVQSTNPLI</sequence>
<feature type="compositionally biased region" description="Basic and acidic residues" evidence="1">
    <location>
        <begin position="113"/>
        <end position="132"/>
    </location>
</feature>
<evidence type="ECO:0000313" key="3">
    <source>
        <dbReference type="Proteomes" id="UP001341840"/>
    </source>
</evidence>
<feature type="compositionally biased region" description="Polar residues" evidence="1">
    <location>
        <begin position="212"/>
        <end position="221"/>
    </location>
</feature>
<accession>A0ABU6ZE00</accession>
<feature type="compositionally biased region" description="Polar residues" evidence="1">
    <location>
        <begin position="9"/>
        <end position="24"/>
    </location>
</feature>
<keyword evidence="3" id="KW-1185">Reference proteome</keyword>
<evidence type="ECO:0000256" key="1">
    <source>
        <dbReference type="SAM" id="MobiDB-lite"/>
    </source>
</evidence>